<accession>Q1IV35</accession>
<name>Q1IV35_KORVE</name>
<evidence type="ECO:0000313" key="3">
    <source>
        <dbReference type="Proteomes" id="UP000002432"/>
    </source>
</evidence>
<feature type="region of interest" description="Disordered" evidence="1">
    <location>
        <begin position="1"/>
        <end position="50"/>
    </location>
</feature>
<sequence length="109" mass="12142">MRTPSPKASFRLRTYSREAIRVHSGGTKGSGKSSRGSSSPKNSKPGDVVRQSGIYEVVHDGEHRAAHEVVMIAGDAFPNCETCDQNVRFRLVRTAPYIFQDQDFEEDDK</sequence>
<organism evidence="2 3">
    <name type="scientific">Koribacter versatilis (strain Ellin345)</name>
    <dbReference type="NCBI Taxonomy" id="204669"/>
    <lineage>
        <taxon>Bacteria</taxon>
        <taxon>Pseudomonadati</taxon>
        <taxon>Acidobacteriota</taxon>
        <taxon>Terriglobia</taxon>
        <taxon>Terriglobales</taxon>
        <taxon>Candidatus Korobacteraceae</taxon>
        <taxon>Candidatus Korobacter</taxon>
    </lineage>
</organism>
<dbReference type="RefSeq" id="WP_011521067.1">
    <property type="nucleotide sequence ID" value="NC_008009.1"/>
</dbReference>
<reference evidence="2 3" key="1">
    <citation type="journal article" date="2009" name="Appl. Environ. Microbiol.">
        <title>Three genomes from the phylum Acidobacteria provide insight into the lifestyles of these microorganisms in soils.</title>
        <authorList>
            <person name="Ward N.L."/>
            <person name="Challacombe J.F."/>
            <person name="Janssen P.H."/>
            <person name="Henrissat B."/>
            <person name="Coutinho P.M."/>
            <person name="Wu M."/>
            <person name="Xie G."/>
            <person name="Haft D.H."/>
            <person name="Sait M."/>
            <person name="Badger J."/>
            <person name="Barabote R.D."/>
            <person name="Bradley B."/>
            <person name="Brettin T.S."/>
            <person name="Brinkac L.M."/>
            <person name="Bruce D."/>
            <person name="Creasy T."/>
            <person name="Daugherty S.C."/>
            <person name="Davidsen T.M."/>
            <person name="DeBoy R.T."/>
            <person name="Detter J.C."/>
            <person name="Dodson R.J."/>
            <person name="Durkin A.S."/>
            <person name="Ganapathy A."/>
            <person name="Gwinn-Giglio M."/>
            <person name="Han C.S."/>
            <person name="Khouri H."/>
            <person name="Kiss H."/>
            <person name="Kothari S.P."/>
            <person name="Madupu R."/>
            <person name="Nelson K.E."/>
            <person name="Nelson W.C."/>
            <person name="Paulsen I."/>
            <person name="Penn K."/>
            <person name="Ren Q."/>
            <person name="Rosovitz M.J."/>
            <person name="Selengut J.D."/>
            <person name="Shrivastava S."/>
            <person name="Sullivan S.A."/>
            <person name="Tapia R."/>
            <person name="Thompson L.S."/>
            <person name="Watkins K.L."/>
            <person name="Yang Q."/>
            <person name="Yu C."/>
            <person name="Zafar N."/>
            <person name="Zhou L."/>
            <person name="Kuske C.R."/>
        </authorList>
    </citation>
    <scope>NUCLEOTIDE SEQUENCE [LARGE SCALE GENOMIC DNA]</scope>
    <source>
        <strain evidence="2 3">Ellin345</strain>
    </source>
</reference>
<feature type="compositionally biased region" description="Low complexity" evidence="1">
    <location>
        <begin position="30"/>
        <end position="46"/>
    </location>
</feature>
<dbReference type="EnsemblBacteria" id="ABF39265">
    <property type="protein sequence ID" value="ABF39265"/>
    <property type="gene ID" value="Acid345_0260"/>
</dbReference>
<dbReference type="HOGENOM" id="CLU_2180376_0_0_0"/>
<evidence type="ECO:0000256" key="1">
    <source>
        <dbReference type="SAM" id="MobiDB-lite"/>
    </source>
</evidence>
<dbReference type="KEGG" id="aba:Acid345_0260"/>
<evidence type="ECO:0000313" key="2">
    <source>
        <dbReference type="EMBL" id="ABF39265.1"/>
    </source>
</evidence>
<keyword evidence="3" id="KW-1185">Reference proteome</keyword>
<dbReference type="EMBL" id="CP000360">
    <property type="protein sequence ID" value="ABF39265.1"/>
    <property type="molecule type" value="Genomic_DNA"/>
</dbReference>
<protein>
    <submittedName>
        <fullName evidence="2">Uncharacterized protein</fullName>
    </submittedName>
</protein>
<dbReference type="AlphaFoldDB" id="Q1IV35"/>
<proteinExistence type="predicted"/>
<dbReference type="Proteomes" id="UP000002432">
    <property type="component" value="Chromosome"/>
</dbReference>
<gene>
    <name evidence="2" type="ordered locus">Acid345_0260</name>
</gene>